<dbReference type="EMBL" id="CM045768">
    <property type="protein sequence ID" value="KAI7984585.1"/>
    <property type="molecule type" value="Genomic_DNA"/>
</dbReference>
<reference evidence="1 2" key="1">
    <citation type="journal article" date="2022" name="Plant J.">
        <title>Chromosome-level genome of Camellia lanceoleosa provides a valuable resource for understanding genome evolution and self-incompatibility.</title>
        <authorList>
            <person name="Gong W."/>
            <person name="Xiao S."/>
            <person name="Wang L."/>
            <person name="Liao Z."/>
            <person name="Chang Y."/>
            <person name="Mo W."/>
            <person name="Hu G."/>
            <person name="Li W."/>
            <person name="Zhao G."/>
            <person name="Zhu H."/>
            <person name="Hu X."/>
            <person name="Ji K."/>
            <person name="Xiang X."/>
            <person name="Song Q."/>
            <person name="Yuan D."/>
            <person name="Jin S."/>
            <person name="Zhang L."/>
        </authorList>
    </citation>
    <scope>NUCLEOTIDE SEQUENCE [LARGE SCALE GENOMIC DNA]</scope>
    <source>
        <strain evidence="1">SQ_2022a</strain>
    </source>
</reference>
<keyword evidence="2" id="KW-1185">Reference proteome</keyword>
<organism evidence="1 2">
    <name type="scientific">Camellia lanceoleosa</name>
    <dbReference type="NCBI Taxonomy" id="1840588"/>
    <lineage>
        <taxon>Eukaryota</taxon>
        <taxon>Viridiplantae</taxon>
        <taxon>Streptophyta</taxon>
        <taxon>Embryophyta</taxon>
        <taxon>Tracheophyta</taxon>
        <taxon>Spermatophyta</taxon>
        <taxon>Magnoliopsida</taxon>
        <taxon>eudicotyledons</taxon>
        <taxon>Gunneridae</taxon>
        <taxon>Pentapetalae</taxon>
        <taxon>asterids</taxon>
        <taxon>Ericales</taxon>
        <taxon>Theaceae</taxon>
        <taxon>Camellia</taxon>
    </lineage>
</organism>
<comment type="caution">
    <text evidence="1">The sequence shown here is derived from an EMBL/GenBank/DDBJ whole genome shotgun (WGS) entry which is preliminary data.</text>
</comment>
<protein>
    <submittedName>
        <fullName evidence="1">Uncharacterized protein</fullName>
    </submittedName>
</protein>
<sequence>MAKPKLVKPNQPPQQLDSQLQLSTNSISIEECSSYQHSDMVSAVPYYQQLGTLSYNIDHQEHTNPTDTICTGSYPTGQIDLTVVKTTHKHTQVTFPIPKPFHTSNLEDHQQKEPVPPDPSESQDGEARPANPTQLRGATTSETDQCSGLVVRARERNNSPRRFRLVDRANTVDNQTKLGEQPNKAISLDPNGLHASSGGRSPANTYAGNKTFKHNLVEILRSHIPEILILMETKVGFSKMGNFFTLLGRVSGIWLLWDTNQVNVRASSVGPQVIHATVHKEDYEEWVLTTVYASPNPLLREILWNELEEVANSMDKPWLVTGDFNDYANQSERRSYSKKRVRLGPKFLERINNRTLMDLGNSGPRMTWTNNAQGLLILWRNLDRALYNENWQKMFPEATVKVLPRLYLDHSPLVVHTQGVSRFCSLGNLRMVPEVAHLSELGEFD</sequence>
<gene>
    <name evidence="1" type="ORF">LOK49_LG15G01392</name>
</gene>
<accession>A0ACC0F7J6</accession>
<name>A0ACC0F7J6_9ERIC</name>
<evidence type="ECO:0000313" key="2">
    <source>
        <dbReference type="Proteomes" id="UP001060215"/>
    </source>
</evidence>
<evidence type="ECO:0000313" key="1">
    <source>
        <dbReference type="EMBL" id="KAI7984585.1"/>
    </source>
</evidence>
<dbReference type="Proteomes" id="UP001060215">
    <property type="component" value="Chromosome 11"/>
</dbReference>
<proteinExistence type="predicted"/>